<dbReference type="EMBL" id="KV700092">
    <property type="protein sequence ID" value="OCF54319.1"/>
    <property type="molecule type" value="Genomic_DNA"/>
</dbReference>
<protein>
    <submittedName>
        <fullName evidence="1">Uncharacterized protein</fullName>
    </submittedName>
</protein>
<reference evidence="2" key="2">
    <citation type="submission" date="2013-12" db="EMBL/GenBank/DDBJ databases">
        <title>Evolution of pathogenesis and genome organization in the Tremellales.</title>
        <authorList>
            <person name="Cuomo C."/>
            <person name="Litvintseva A."/>
            <person name="Heitman J."/>
            <person name="Chen Y."/>
            <person name="Sun S."/>
            <person name="Springer D."/>
            <person name="Dromer F."/>
            <person name="Young S."/>
            <person name="Zeng Q."/>
            <person name="Chapman S."/>
            <person name="Gujja S."/>
            <person name="Saif S."/>
            <person name="Birren B."/>
        </authorList>
    </citation>
    <scope>NUCLEOTIDE SEQUENCE [LARGE SCALE GENOMIC DNA]</scope>
    <source>
        <strain evidence="2">CBS 10435</strain>
    </source>
</reference>
<keyword evidence="2" id="KW-1185">Reference proteome</keyword>
<evidence type="ECO:0000313" key="1">
    <source>
        <dbReference type="EMBL" id="OCF54319.1"/>
    </source>
</evidence>
<dbReference type="Proteomes" id="UP000092583">
    <property type="component" value="Unassembled WGS sequence"/>
</dbReference>
<sequence length="114" mass="12768">MEPEQGESTTIDNLSEVQISAVSPLMTDVVDQLDQTRTSWFETSQRPPTYLNMVEDTNAQGQIATALAASTIDHFCRNAHTYEKVREGTTEEFANYHSALVDTIRLEDIDIGMN</sequence>
<gene>
    <name evidence="1" type="ORF">L486_08233</name>
</gene>
<organism evidence="1 2">
    <name type="scientific">Kwoniella mangroviensis CBS 10435</name>
    <dbReference type="NCBI Taxonomy" id="1331196"/>
    <lineage>
        <taxon>Eukaryota</taxon>
        <taxon>Fungi</taxon>
        <taxon>Dikarya</taxon>
        <taxon>Basidiomycota</taxon>
        <taxon>Agaricomycotina</taxon>
        <taxon>Tremellomycetes</taxon>
        <taxon>Tremellales</taxon>
        <taxon>Cryptococcaceae</taxon>
        <taxon>Kwoniella</taxon>
    </lineage>
</organism>
<evidence type="ECO:0000313" key="2">
    <source>
        <dbReference type="Proteomes" id="UP000092583"/>
    </source>
</evidence>
<proteinExistence type="predicted"/>
<reference evidence="1 2" key="1">
    <citation type="submission" date="2013-07" db="EMBL/GenBank/DDBJ databases">
        <title>The Genome Sequence of Kwoniella mangroviensis CBS10435.</title>
        <authorList>
            <consortium name="The Broad Institute Genome Sequencing Platform"/>
            <person name="Cuomo C."/>
            <person name="Litvintseva A."/>
            <person name="Chen Y."/>
            <person name="Heitman J."/>
            <person name="Sun S."/>
            <person name="Springer D."/>
            <person name="Dromer F."/>
            <person name="Young S.K."/>
            <person name="Zeng Q."/>
            <person name="Gargeya S."/>
            <person name="Fitzgerald M."/>
            <person name="Abouelleil A."/>
            <person name="Alvarado L."/>
            <person name="Berlin A.M."/>
            <person name="Chapman S.B."/>
            <person name="Dewar J."/>
            <person name="Goldberg J."/>
            <person name="Griggs A."/>
            <person name="Gujja S."/>
            <person name="Hansen M."/>
            <person name="Howarth C."/>
            <person name="Imamovic A."/>
            <person name="Larimer J."/>
            <person name="McCowan C."/>
            <person name="Murphy C."/>
            <person name="Pearson M."/>
            <person name="Priest M."/>
            <person name="Roberts A."/>
            <person name="Saif S."/>
            <person name="Shea T."/>
            <person name="Sykes S."/>
            <person name="Wortman J."/>
            <person name="Nusbaum C."/>
            <person name="Birren B."/>
        </authorList>
    </citation>
    <scope>NUCLEOTIDE SEQUENCE [LARGE SCALE GENOMIC DNA]</scope>
    <source>
        <strain evidence="1 2">CBS 10435</strain>
    </source>
</reference>
<accession>A0A1B9IF95</accession>
<dbReference type="AlphaFoldDB" id="A0A1B9IF95"/>
<name>A0A1B9IF95_9TREE</name>